<protein>
    <submittedName>
        <fullName evidence="2">Uncharacterized protein</fullName>
    </submittedName>
</protein>
<feature type="region of interest" description="Disordered" evidence="1">
    <location>
        <begin position="191"/>
        <end position="225"/>
    </location>
</feature>
<evidence type="ECO:0000313" key="2">
    <source>
        <dbReference type="EMBL" id="KAL3313874.1"/>
    </source>
</evidence>
<organism evidence="2 3">
    <name type="scientific">Cichlidogyrus casuarinus</name>
    <dbReference type="NCBI Taxonomy" id="1844966"/>
    <lineage>
        <taxon>Eukaryota</taxon>
        <taxon>Metazoa</taxon>
        <taxon>Spiralia</taxon>
        <taxon>Lophotrochozoa</taxon>
        <taxon>Platyhelminthes</taxon>
        <taxon>Monogenea</taxon>
        <taxon>Monopisthocotylea</taxon>
        <taxon>Dactylogyridea</taxon>
        <taxon>Ancyrocephalidae</taxon>
        <taxon>Cichlidogyrus</taxon>
    </lineage>
</organism>
<proteinExistence type="predicted"/>
<dbReference type="AlphaFoldDB" id="A0ABD2Q2P7"/>
<dbReference type="EMBL" id="JBJKFK010001167">
    <property type="protein sequence ID" value="KAL3313874.1"/>
    <property type="molecule type" value="Genomic_DNA"/>
</dbReference>
<feature type="non-terminal residue" evidence="2">
    <location>
        <position position="225"/>
    </location>
</feature>
<keyword evidence="3" id="KW-1185">Reference proteome</keyword>
<accession>A0ABD2Q2P7</accession>
<evidence type="ECO:0000313" key="3">
    <source>
        <dbReference type="Proteomes" id="UP001626550"/>
    </source>
</evidence>
<sequence length="225" mass="24658">MKAWLYLRWPAVWGIYTHNVHLDLSLESTYGGGYAGWYADRGDKAYTAIATGSPTPYAYIPYGICVINALSQVTVRHREWNLHWRIWQLNNSPNSGPADTIVVPLVPSQYVTNLRVLQPGALPTYSWRLNSVLAPTLAAADVDRATWRFIRTLVDKLSLDAGVILPLDTPAPIIKGVSGFGALFTNLFDDPSATRSLPGTVKGKGGDEEGPPENKEGPLRPTSVQ</sequence>
<reference evidence="2 3" key="1">
    <citation type="submission" date="2024-11" db="EMBL/GenBank/DDBJ databases">
        <title>Adaptive evolution of stress response genes in parasites aligns with host niche diversity.</title>
        <authorList>
            <person name="Hahn C."/>
            <person name="Resl P."/>
        </authorList>
    </citation>
    <scope>NUCLEOTIDE SEQUENCE [LARGE SCALE GENOMIC DNA]</scope>
    <source>
        <strain evidence="2">EGGRZ-B1_66</strain>
        <tissue evidence="2">Body</tissue>
    </source>
</reference>
<evidence type="ECO:0000256" key="1">
    <source>
        <dbReference type="SAM" id="MobiDB-lite"/>
    </source>
</evidence>
<comment type="caution">
    <text evidence="2">The sequence shown here is derived from an EMBL/GenBank/DDBJ whole genome shotgun (WGS) entry which is preliminary data.</text>
</comment>
<dbReference type="Proteomes" id="UP001626550">
    <property type="component" value="Unassembled WGS sequence"/>
</dbReference>
<feature type="compositionally biased region" description="Basic and acidic residues" evidence="1">
    <location>
        <begin position="204"/>
        <end position="218"/>
    </location>
</feature>
<gene>
    <name evidence="2" type="ORF">Ciccas_007518</name>
</gene>
<name>A0ABD2Q2P7_9PLAT</name>